<protein>
    <submittedName>
        <fullName evidence="1">Uncharacterized protein</fullName>
    </submittedName>
</protein>
<evidence type="ECO:0000313" key="2">
    <source>
        <dbReference type="Proteomes" id="UP000305238"/>
    </source>
</evidence>
<sequence length="225" mass="25018">MASDGRDYFVKCLQACPPEQGASLAIELVVSQAGAMIGAPVCATSLIRIPPELAGWERRPGQPLEPGLAHASLAVERVEEVRDGLGWRERDDNPCRHAGVYALYDWCFGWDEQWLYDIDHDRTLYSHDHGLYLPPGGRGYWTRTGLQAMVDKAHQLPDPPVGLNADAVRQVADKLDHIDQANLVMVLRSVPSSWPVSDQDLEDLGWFLQQRAPAVAARMRALVED</sequence>
<accession>A0A5S4GSN7</accession>
<comment type="caution">
    <text evidence="1">The sequence shown here is derived from an EMBL/GenBank/DDBJ whole genome shotgun (WGS) entry which is preliminary data.</text>
</comment>
<keyword evidence="2" id="KW-1185">Reference proteome</keyword>
<dbReference type="AlphaFoldDB" id="A0A5S4GSN7"/>
<dbReference type="EMBL" id="VCKZ01000173">
    <property type="protein sequence ID" value="TMR35551.1"/>
    <property type="molecule type" value="Genomic_DNA"/>
</dbReference>
<dbReference type="Proteomes" id="UP000305238">
    <property type="component" value="Unassembled WGS sequence"/>
</dbReference>
<proteinExistence type="predicted"/>
<organism evidence="1 2">
    <name type="scientific">Actinomadura geliboluensis</name>
    <dbReference type="NCBI Taxonomy" id="882440"/>
    <lineage>
        <taxon>Bacteria</taxon>
        <taxon>Bacillati</taxon>
        <taxon>Actinomycetota</taxon>
        <taxon>Actinomycetes</taxon>
        <taxon>Streptosporangiales</taxon>
        <taxon>Thermomonosporaceae</taxon>
        <taxon>Actinomadura</taxon>
    </lineage>
</organism>
<dbReference type="RefSeq" id="WP_138638488.1">
    <property type="nucleotide sequence ID" value="NZ_VCKZ01000173.1"/>
</dbReference>
<evidence type="ECO:0000313" key="1">
    <source>
        <dbReference type="EMBL" id="TMR35551.1"/>
    </source>
</evidence>
<name>A0A5S4GSN7_9ACTN</name>
<reference evidence="1 2" key="1">
    <citation type="submission" date="2019-05" db="EMBL/GenBank/DDBJ databases">
        <title>Draft genome sequence of Actinomadura geliboluensis A8036.</title>
        <authorList>
            <person name="Saricaoglu S."/>
            <person name="Isik K."/>
        </authorList>
    </citation>
    <scope>NUCLEOTIDE SEQUENCE [LARGE SCALE GENOMIC DNA]</scope>
    <source>
        <strain evidence="1 2">A8036</strain>
    </source>
</reference>
<gene>
    <name evidence="1" type="ORF">ETD96_22685</name>
</gene>
<dbReference type="OrthoDB" id="4419465at2"/>